<protein>
    <recommendedName>
        <fullName evidence="3">SLH domain-containing protein</fullName>
    </recommendedName>
</protein>
<organism evidence="4 5">
    <name type="scientific">Merismopedia glauca CCAP 1448/3</name>
    <dbReference type="NCBI Taxonomy" id="1296344"/>
    <lineage>
        <taxon>Bacteria</taxon>
        <taxon>Bacillati</taxon>
        <taxon>Cyanobacteriota</taxon>
        <taxon>Cyanophyceae</taxon>
        <taxon>Synechococcales</taxon>
        <taxon>Merismopediaceae</taxon>
        <taxon>Merismopedia</taxon>
    </lineage>
</organism>
<dbReference type="InterPro" id="IPR052177">
    <property type="entry name" value="Divisome_Glycosyl_Hydrolase"/>
</dbReference>
<dbReference type="OrthoDB" id="580981at2"/>
<feature type="domain" description="SLH" evidence="3">
    <location>
        <begin position="51"/>
        <end position="111"/>
    </location>
</feature>
<feature type="transmembrane region" description="Helical" evidence="2">
    <location>
        <begin position="29"/>
        <end position="49"/>
    </location>
</feature>
<dbReference type="Gene3D" id="3.20.20.80">
    <property type="entry name" value="Glycosidases"/>
    <property type="match status" value="1"/>
</dbReference>
<proteinExistence type="predicted"/>
<dbReference type="PANTHER" id="PTHR43405:SF1">
    <property type="entry name" value="GLYCOSYL HYDROLASE DIGH"/>
    <property type="match status" value="1"/>
</dbReference>
<keyword evidence="2" id="KW-1133">Transmembrane helix</keyword>
<dbReference type="Pfam" id="PF00395">
    <property type="entry name" value="SLH"/>
    <property type="match status" value="3"/>
</dbReference>
<dbReference type="InterPro" id="IPR017853">
    <property type="entry name" value="GH"/>
</dbReference>
<evidence type="ECO:0000256" key="2">
    <source>
        <dbReference type="SAM" id="Phobius"/>
    </source>
</evidence>
<evidence type="ECO:0000256" key="1">
    <source>
        <dbReference type="ARBA" id="ARBA00022729"/>
    </source>
</evidence>
<gene>
    <name evidence="4" type="ORF">C7B64_22715</name>
</gene>
<keyword evidence="5" id="KW-1185">Reference proteome</keyword>
<evidence type="ECO:0000313" key="5">
    <source>
        <dbReference type="Proteomes" id="UP000238762"/>
    </source>
</evidence>
<feature type="domain" description="SLH" evidence="3">
    <location>
        <begin position="112"/>
        <end position="175"/>
    </location>
</feature>
<dbReference type="SUPFAM" id="SSF51445">
    <property type="entry name" value="(Trans)glycosidases"/>
    <property type="match status" value="1"/>
</dbReference>
<dbReference type="PROSITE" id="PS51272">
    <property type="entry name" value="SLH"/>
    <property type="match status" value="3"/>
</dbReference>
<dbReference type="PANTHER" id="PTHR43405">
    <property type="entry name" value="GLYCOSYL HYDROLASE DIGH"/>
    <property type="match status" value="1"/>
</dbReference>
<dbReference type="Proteomes" id="UP000238762">
    <property type="component" value="Unassembled WGS sequence"/>
</dbReference>
<dbReference type="Pfam" id="PF02638">
    <property type="entry name" value="GHL10"/>
    <property type="match status" value="1"/>
</dbReference>
<dbReference type="RefSeq" id="WP_106291689.1">
    <property type="nucleotide sequence ID" value="NZ_CAWNTC010000233.1"/>
</dbReference>
<reference evidence="4 5" key="2">
    <citation type="submission" date="2018-03" db="EMBL/GenBank/DDBJ databases">
        <title>The ancient ancestry and fast evolution of plastids.</title>
        <authorList>
            <person name="Moore K.R."/>
            <person name="Magnabosco C."/>
            <person name="Momper L."/>
            <person name="Gold D.A."/>
            <person name="Bosak T."/>
            <person name="Fournier G.P."/>
        </authorList>
    </citation>
    <scope>NUCLEOTIDE SEQUENCE [LARGE SCALE GENOMIC DNA]</scope>
    <source>
        <strain evidence="4 5">CCAP 1448/3</strain>
    </source>
</reference>
<name>A0A2T1BXA7_9CYAN</name>
<dbReference type="AlphaFoldDB" id="A0A2T1BXA7"/>
<dbReference type="InterPro" id="IPR003790">
    <property type="entry name" value="GHL10"/>
</dbReference>
<evidence type="ECO:0000313" key="4">
    <source>
        <dbReference type="EMBL" id="PSB00588.1"/>
    </source>
</evidence>
<evidence type="ECO:0000259" key="3">
    <source>
        <dbReference type="PROSITE" id="PS51272"/>
    </source>
</evidence>
<keyword evidence="2" id="KW-0812">Transmembrane</keyword>
<accession>A0A2T1BXA7</accession>
<dbReference type="EMBL" id="PVWJ01000185">
    <property type="protein sequence ID" value="PSB00588.1"/>
    <property type="molecule type" value="Genomic_DNA"/>
</dbReference>
<feature type="domain" description="SLH" evidence="3">
    <location>
        <begin position="177"/>
        <end position="241"/>
    </location>
</feature>
<sequence>MSQRFVYQLFNKFADGLVNHSRQHGKKTWLAFLLVFSLILTLVLPLASLSETSVKFKDLQGIWAQNCIEYLAAKQIVRGYPNGAFKPNAAVSRGEFAVMLQKVFPDSIPMRTSVQFKDIPANYWGRNAIAHAYRTGFLSGYPDRTFHPNESISRVEALVSLTSGLKYRSDREAKDLSLAIKDSQDIPEYAEKAVSAAIEKQLVVNYPDVRQLNANQATTRAEAAAFLCQATENLDLIPFQYIAKFGGTKSLPKRDKPRDRRVTEIRGVWLTNIDSDVLYRRDRLQSAMKKLRELNFNTVYPTVWNCGYTLYPSEVAKKLVGRSLHPESGLKNRDLLKEVINQAHSQKMAAIPWFEFGFMGTADSGVPQCTPTSPLAKNNPDWLLKRSDGSIIWKEGPHDRVWFNPLHPEVKKWMTGLVTEIVSKYDVDGIQFDDHLGYPVDFGYDEFTVKLYQQEHQGKLPPTDAKDPEWIKWRADKITGVVKDLFKAVKAAKPKAIFSLSPNPWEFAYTSYLQDWKTWERQGLIEELVIQLYRNDINRLIAEMERPELQAARTHIPVGIGLLSGLKPRPIPMSQITQQVAAVRQRKFAGVSFFFYETLWNLAPEPVSKRQKALKKMFPQSVTRPNILQGWKPTI</sequence>
<comment type="caution">
    <text evidence="4">The sequence shown here is derived from an EMBL/GenBank/DDBJ whole genome shotgun (WGS) entry which is preliminary data.</text>
</comment>
<keyword evidence="1" id="KW-0732">Signal</keyword>
<dbReference type="InterPro" id="IPR001119">
    <property type="entry name" value="SLH_dom"/>
</dbReference>
<keyword evidence="2" id="KW-0472">Membrane</keyword>
<reference evidence="4 5" key="1">
    <citation type="submission" date="2018-02" db="EMBL/GenBank/DDBJ databases">
        <authorList>
            <person name="Cohen D.B."/>
            <person name="Kent A.D."/>
        </authorList>
    </citation>
    <scope>NUCLEOTIDE SEQUENCE [LARGE SCALE GENOMIC DNA]</scope>
    <source>
        <strain evidence="4 5">CCAP 1448/3</strain>
    </source>
</reference>